<keyword evidence="6" id="KW-1185">Reference proteome</keyword>
<dbReference type="InParanoid" id="A0A316V403"/>
<evidence type="ECO:0000256" key="3">
    <source>
        <dbReference type="ARBA" id="ARBA00022679"/>
    </source>
</evidence>
<dbReference type="EMBL" id="KZ819606">
    <property type="protein sequence ID" value="PWN32276.1"/>
    <property type="molecule type" value="Genomic_DNA"/>
</dbReference>
<dbReference type="RefSeq" id="XP_025352578.1">
    <property type="nucleotide sequence ID" value="XM_025499612.1"/>
</dbReference>
<protein>
    <recommendedName>
        <fullName evidence="4">Methyltransferase domain-containing protein</fullName>
    </recommendedName>
</protein>
<dbReference type="STRING" id="1280837.A0A316V403"/>
<feature type="domain" description="Methyltransferase" evidence="4">
    <location>
        <begin position="50"/>
        <end position="132"/>
    </location>
</feature>
<dbReference type="AlphaFoldDB" id="A0A316V403"/>
<dbReference type="GeneID" id="37021393"/>
<dbReference type="Pfam" id="PF13847">
    <property type="entry name" value="Methyltransf_31"/>
    <property type="match status" value="1"/>
</dbReference>
<dbReference type="PANTHER" id="PTHR12176:SF80">
    <property type="entry name" value="EEF1A LYSINE METHYLTRANSFERASE 4"/>
    <property type="match status" value="1"/>
</dbReference>
<name>A0A316V403_9BASI</name>
<dbReference type="GO" id="GO:0032259">
    <property type="term" value="P:methylation"/>
    <property type="evidence" value="ECO:0007669"/>
    <property type="project" value="UniProtKB-KW"/>
</dbReference>
<dbReference type="Proteomes" id="UP000245771">
    <property type="component" value="Unassembled WGS sequence"/>
</dbReference>
<dbReference type="OrthoDB" id="411785at2759"/>
<evidence type="ECO:0000259" key="4">
    <source>
        <dbReference type="Pfam" id="PF13847"/>
    </source>
</evidence>
<dbReference type="PANTHER" id="PTHR12176">
    <property type="entry name" value="SAM-DEPENDENT METHYLTRANSFERASE SUPERFAMILY PROTEIN"/>
    <property type="match status" value="1"/>
</dbReference>
<dbReference type="InterPro" id="IPR025714">
    <property type="entry name" value="Methyltranfer_dom"/>
</dbReference>
<evidence type="ECO:0000313" key="5">
    <source>
        <dbReference type="EMBL" id="PWN32276.1"/>
    </source>
</evidence>
<dbReference type="GO" id="GO:0008168">
    <property type="term" value="F:methyltransferase activity"/>
    <property type="evidence" value="ECO:0007669"/>
    <property type="project" value="UniProtKB-KW"/>
</dbReference>
<gene>
    <name evidence="5" type="ORF">FA14DRAFT_162445</name>
</gene>
<reference evidence="5 6" key="1">
    <citation type="journal article" date="2018" name="Mol. Biol. Evol.">
        <title>Broad Genomic Sampling Reveals a Smut Pathogenic Ancestry of the Fungal Clade Ustilaginomycotina.</title>
        <authorList>
            <person name="Kijpornyongpan T."/>
            <person name="Mondo S.J."/>
            <person name="Barry K."/>
            <person name="Sandor L."/>
            <person name="Lee J."/>
            <person name="Lipzen A."/>
            <person name="Pangilinan J."/>
            <person name="LaButti K."/>
            <person name="Hainaut M."/>
            <person name="Henrissat B."/>
            <person name="Grigoriev I.V."/>
            <person name="Spatafora J.W."/>
            <person name="Aime M.C."/>
        </authorList>
    </citation>
    <scope>NUCLEOTIDE SEQUENCE [LARGE SCALE GENOMIC DNA]</scope>
    <source>
        <strain evidence="5 6">MCA 3882</strain>
    </source>
</reference>
<evidence type="ECO:0000256" key="1">
    <source>
        <dbReference type="ARBA" id="ARBA00008361"/>
    </source>
</evidence>
<proteinExistence type="inferred from homology"/>
<dbReference type="InterPro" id="IPR029063">
    <property type="entry name" value="SAM-dependent_MTases_sf"/>
</dbReference>
<evidence type="ECO:0000313" key="6">
    <source>
        <dbReference type="Proteomes" id="UP000245771"/>
    </source>
</evidence>
<dbReference type="SUPFAM" id="SSF53335">
    <property type="entry name" value="S-adenosyl-L-methionine-dependent methyltransferases"/>
    <property type="match status" value="1"/>
</dbReference>
<dbReference type="CDD" id="cd02440">
    <property type="entry name" value="AdoMet_MTases"/>
    <property type="match status" value="1"/>
</dbReference>
<organism evidence="5 6">
    <name type="scientific">Meira miltonrushii</name>
    <dbReference type="NCBI Taxonomy" id="1280837"/>
    <lineage>
        <taxon>Eukaryota</taxon>
        <taxon>Fungi</taxon>
        <taxon>Dikarya</taxon>
        <taxon>Basidiomycota</taxon>
        <taxon>Ustilaginomycotina</taxon>
        <taxon>Exobasidiomycetes</taxon>
        <taxon>Exobasidiales</taxon>
        <taxon>Brachybasidiaceae</taxon>
        <taxon>Meira</taxon>
    </lineage>
</organism>
<evidence type="ECO:0000256" key="2">
    <source>
        <dbReference type="ARBA" id="ARBA00022603"/>
    </source>
</evidence>
<accession>A0A316V403</accession>
<dbReference type="InterPro" id="IPR051419">
    <property type="entry name" value="Lys/N-term_MeTrsfase_sf"/>
</dbReference>
<comment type="similarity">
    <text evidence="1">Belongs to the methyltransferase superfamily.</text>
</comment>
<dbReference type="Gene3D" id="3.40.50.150">
    <property type="entry name" value="Vaccinia Virus protein VP39"/>
    <property type="match status" value="1"/>
</dbReference>
<sequence>MAREDEPRNEEFQTREYWDKRYASEAPEEDFDWFKTYAELKPILDELVPDRNARILMLGCGNSTLTIDMVNDGYANITNLDYSDILIQKMKIRHPEQDWRTMDVRELSENADQLGGAESWDVILDKGTMDALMAERGSVWDPSDTVRTNVKREIDGVLQ</sequence>
<keyword evidence="2" id="KW-0489">Methyltransferase</keyword>
<keyword evidence="3" id="KW-0808">Transferase</keyword>